<sequence>MAEDLLIRMAARWGVDQQAQLPEQGQAAGRANRPSSPQLAAMVGGSAGGRYTSLLADADGDGALLLDPFAWEDNVEAMQAPGTIPGTSGVGGAGAGTGGAGGRAVDAADAAAGGWAGSDRSSGRDSDSGHPAGRGEGDPRGRRRLLQEGDQGYASAFRLVFGNFFDLVGGASRFLATLAAEANNNLLRLNWIRDLAYLATAPLDNLINSNLLPLPQSLQAFRDLLRTALNDYCTPPATTSTQLRLGEYRGPSFTLAITPAECPILVDEATGRRYIDWDNCDPAQLTITLTPGVCPVTPGGAAGRGECTYSRAFGTDTTYKVGGGVSSYTFRTSARQLDIVPVLNQFFLRGQFSGFSGDNLATRNVTGGPTFEAASAAAPAPGNGTNTAVLLRRANDSAPSAGRRGRPVG</sequence>
<organism evidence="2 3">
    <name type="scientific">Gonium pectorale</name>
    <name type="common">Green alga</name>
    <dbReference type="NCBI Taxonomy" id="33097"/>
    <lineage>
        <taxon>Eukaryota</taxon>
        <taxon>Viridiplantae</taxon>
        <taxon>Chlorophyta</taxon>
        <taxon>core chlorophytes</taxon>
        <taxon>Chlorophyceae</taxon>
        <taxon>CS clade</taxon>
        <taxon>Chlamydomonadales</taxon>
        <taxon>Volvocaceae</taxon>
        <taxon>Gonium</taxon>
    </lineage>
</organism>
<dbReference type="EMBL" id="LSYV01000050">
    <property type="protein sequence ID" value="KXZ45903.1"/>
    <property type="molecule type" value="Genomic_DNA"/>
</dbReference>
<dbReference type="AlphaFoldDB" id="A0A150G7Z6"/>
<keyword evidence="3" id="KW-1185">Reference proteome</keyword>
<accession>A0A150G7Z6</accession>
<protein>
    <submittedName>
        <fullName evidence="2">Uncharacterized protein</fullName>
    </submittedName>
</protein>
<dbReference type="OrthoDB" id="547420at2759"/>
<reference evidence="3" key="1">
    <citation type="journal article" date="2016" name="Nat. Commun.">
        <title>The Gonium pectorale genome demonstrates co-option of cell cycle regulation during the evolution of multicellularity.</title>
        <authorList>
            <person name="Hanschen E.R."/>
            <person name="Marriage T.N."/>
            <person name="Ferris P.J."/>
            <person name="Hamaji T."/>
            <person name="Toyoda A."/>
            <person name="Fujiyama A."/>
            <person name="Neme R."/>
            <person name="Noguchi H."/>
            <person name="Minakuchi Y."/>
            <person name="Suzuki M."/>
            <person name="Kawai-Toyooka H."/>
            <person name="Smith D.R."/>
            <person name="Sparks H."/>
            <person name="Anderson J."/>
            <person name="Bakaric R."/>
            <person name="Luria V."/>
            <person name="Karger A."/>
            <person name="Kirschner M.W."/>
            <person name="Durand P.M."/>
            <person name="Michod R.E."/>
            <person name="Nozaki H."/>
            <person name="Olson B.J."/>
        </authorList>
    </citation>
    <scope>NUCLEOTIDE SEQUENCE [LARGE SCALE GENOMIC DNA]</scope>
    <source>
        <strain evidence="3">NIES-2863</strain>
    </source>
</reference>
<evidence type="ECO:0000313" key="3">
    <source>
        <dbReference type="Proteomes" id="UP000075714"/>
    </source>
</evidence>
<evidence type="ECO:0000256" key="1">
    <source>
        <dbReference type="SAM" id="MobiDB-lite"/>
    </source>
</evidence>
<feature type="region of interest" description="Disordered" evidence="1">
    <location>
        <begin position="80"/>
        <end position="143"/>
    </location>
</feature>
<feature type="compositionally biased region" description="Low complexity" evidence="1">
    <location>
        <begin position="103"/>
        <end position="120"/>
    </location>
</feature>
<dbReference type="Proteomes" id="UP000075714">
    <property type="component" value="Unassembled WGS sequence"/>
</dbReference>
<dbReference type="STRING" id="33097.A0A150G7Z6"/>
<feature type="compositionally biased region" description="Basic and acidic residues" evidence="1">
    <location>
        <begin position="121"/>
        <end position="140"/>
    </location>
</feature>
<evidence type="ECO:0000313" key="2">
    <source>
        <dbReference type="EMBL" id="KXZ45903.1"/>
    </source>
</evidence>
<gene>
    <name evidence="2" type="ORF">GPECTOR_49g487</name>
</gene>
<proteinExistence type="predicted"/>
<name>A0A150G7Z6_GONPE</name>
<comment type="caution">
    <text evidence="2">The sequence shown here is derived from an EMBL/GenBank/DDBJ whole genome shotgun (WGS) entry which is preliminary data.</text>
</comment>
<feature type="compositionally biased region" description="Gly residues" evidence="1">
    <location>
        <begin position="88"/>
        <end position="102"/>
    </location>
</feature>